<dbReference type="GeneID" id="43602914"/>
<dbReference type="PANTHER" id="PTHR42695:SF5">
    <property type="entry name" value="GLUTAMINE AMIDOTRANSFERASE YLR126C-RELATED"/>
    <property type="match status" value="1"/>
</dbReference>
<comment type="caution">
    <text evidence="2">The sequence shown here is derived from an EMBL/GenBank/DDBJ whole genome shotgun (WGS) entry which is preliminary data.</text>
</comment>
<dbReference type="RefSeq" id="XP_031865096.1">
    <property type="nucleotide sequence ID" value="XM_032018688.1"/>
</dbReference>
<dbReference type="STRING" id="2656787.A0A370TAB3"/>
<evidence type="ECO:0000313" key="3">
    <source>
        <dbReference type="Proteomes" id="UP000254866"/>
    </source>
</evidence>
<dbReference type="AlphaFoldDB" id="A0A370TAB3"/>
<reference evidence="2 3" key="1">
    <citation type="journal article" date="2018" name="IMA Fungus">
        <title>IMA Genome-F 9: Draft genome sequence of Annulohypoxylon stygium, Aspergillus mulundensis, Berkeleyomyces basicola (syn. Thielaviopsis basicola), Ceratocystis smalleyi, two Cercospora beticola strains, Coleophoma cylindrospora, Fusarium fracticaudum, Phialophora cf. hyalina, and Morchella septimelata.</title>
        <authorList>
            <person name="Wingfield B.D."/>
            <person name="Bills G.F."/>
            <person name="Dong Y."/>
            <person name="Huang W."/>
            <person name="Nel W.J."/>
            <person name="Swalarsk-Parry B.S."/>
            <person name="Vaghefi N."/>
            <person name="Wilken P.M."/>
            <person name="An Z."/>
            <person name="de Beer Z.W."/>
            <person name="De Vos L."/>
            <person name="Chen L."/>
            <person name="Duong T.A."/>
            <person name="Gao Y."/>
            <person name="Hammerbacher A."/>
            <person name="Kikkert J.R."/>
            <person name="Li Y."/>
            <person name="Li H."/>
            <person name="Li K."/>
            <person name="Li Q."/>
            <person name="Liu X."/>
            <person name="Ma X."/>
            <person name="Naidoo K."/>
            <person name="Pethybridge S.J."/>
            <person name="Sun J."/>
            <person name="Steenkamp E.T."/>
            <person name="van der Nest M.A."/>
            <person name="van Wyk S."/>
            <person name="Wingfield M.J."/>
            <person name="Xiong C."/>
            <person name="Yue Q."/>
            <person name="Zhang X."/>
        </authorList>
    </citation>
    <scope>NUCLEOTIDE SEQUENCE [LARGE SCALE GENOMIC DNA]</scope>
    <source>
        <strain evidence="2 3">BP 5553</strain>
    </source>
</reference>
<keyword evidence="3" id="KW-1185">Reference proteome</keyword>
<dbReference type="InterPro" id="IPR017926">
    <property type="entry name" value="GATASE"/>
</dbReference>
<dbReference type="GO" id="GO:0005634">
    <property type="term" value="C:nucleus"/>
    <property type="evidence" value="ECO:0007669"/>
    <property type="project" value="TreeGrafter"/>
</dbReference>
<feature type="domain" description="Glutamine amidotransferase" evidence="1">
    <location>
        <begin position="64"/>
        <end position="199"/>
    </location>
</feature>
<dbReference type="InterPro" id="IPR029062">
    <property type="entry name" value="Class_I_gatase-like"/>
</dbReference>
<dbReference type="PROSITE" id="PS51273">
    <property type="entry name" value="GATASE_TYPE_1"/>
    <property type="match status" value="1"/>
</dbReference>
<evidence type="ECO:0000313" key="2">
    <source>
        <dbReference type="EMBL" id="RDL30720.1"/>
    </source>
</evidence>
<dbReference type="InterPro" id="IPR044992">
    <property type="entry name" value="ChyE-like"/>
</dbReference>
<sequence length="247" mass="27054">MPSPPLRIAILECDHPPANARVKFGHYGGVFTSLLNSAAATLTPPPALQISRYDVVTAQEYPPLDAIDAILITGSRFTAFESDPWILKLVDFVKSILAQDRIRIIGVCFGHQILARALGAPVHRSPIGWEISVVPLTLTPVGKKLFGVDKLAIHQMHRDVVGEYPEGVEKLAYTDTCPVQGMYVKNRFITVQGHPEFTEEIVRELLAVRHESGIFDGATFGEGMGRVADGQDGVVVARAFLKFLLED</sequence>
<protein>
    <recommendedName>
        <fullName evidence="1">Glutamine amidotransferase domain-containing protein</fullName>
    </recommendedName>
</protein>
<dbReference type="EMBL" id="NPIC01000014">
    <property type="protein sequence ID" value="RDL30720.1"/>
    <property type="molecule type" value="Genomic_DNA"/>
</dbReference>
<dbReference type="OrthoDB" id="92161at2759"/>
<accession>A0A370TAB3</accession>
<organism evidence="2 3">
    <name type="scientific">Venustampulla echinocandica</name>
    <dbReference type="NCBI Taxonomy" id="2656787"/>
    <lineage>
        <taxon>Eukaryota</taxon>
        <taxon>Fungi</taxon>
        <taxon>Dikarya</taxon>
        <taxon>Ascomycota</taxon>
        <taxon>Pezizomycotina</taxon>
        <taxon>Leotiomycetes</taxon>
        <taxon>Helotiales</taxon>
        <taxon>Pleuroascaceae</taxon>
        <taxon>Venustampulla</taxon>
    </lineage>
</organism>
<name>A0A370TAB3_9HELO</name>
<dbReference type="Proteomes" id="UP000254866">
    <property type="component" value="Unassembled WGS sequence"/>
</dbReference>
<evidence type="ECO:0000259" key="1">
    <source>
        <dbReference type="Pfam" id="PF00117"/>
    </source>
</evidence>
<gene>
    <name evidence="2" type="ORF">BP5553_10065</name>
</gene>
<dbReference type="PANTHER" id="PTHR42695">
    <property type="entry name" value="GLUTAMINE AMIDOTRANSFERASE YLR126C-RELATED"/>
    <property type="match status" value="1"/>
</dbReference>
<dbReference type="SUPFAM" id="SSF52317">
    <property type="entry name" value="Class I glutamine amidotransferase-like"/>
    <property type="match status" value="1"/>
</dbReference>
<dbReference type="Gene3D" id="3.40.50.880">
    <property type="match status" value="1"/>
</dbReference>
<dbReference type="Pfam" id="PF00117">
    <property type="entry name" value="GATase"/>
    <property type="match status" value="1"/>
</dbReference>
<dbReference type="CDD" id="cd01741">
    <property type="entry name" value="GATase1_1"/>
    <property type="match status" value="1"/>
</dbReference>
<dbReference type="GO" id="GO:0005829">
    <property type="term" value="C:cytosol"/>
    <property type="evidence" value="ECO:0007669"/>
    <property type="project" value="TreeGrafter"/>
</dbReference>
<proteinExistence type="predicted"/>